<sequence length="62" mass="6719">FSCNFVGIVLLNDGIGNKLHHGNMVSGKKIIKVEATVKETQEKVLVGEEDIKQAVSAYIFAS</sequence>
<dbReference type="EMBL" id="NESQ01000143">
    <property type="protein sequence ID" value="PUU77721.1"/>
    <property type="molecule type" value="Genomic_DNA"/>
</dbReference>
<dbReference type="PANTHER" id="PTHR10982">
    <property type="entry name" value="MALONYL COA-ACYL CARRIER PROTEIN TRANSACYLASE"/>
    <property type="match status" value="1"/>
</dbReference>
<dbReference type="Proteomes" id="UP000244722">
    <property type="component" value="Unassembled WGS sequence"/>
</dbReference>
<dbReference type="Gene3D" id="3.10.129.10">
    <property type="entry name" value="Hotdog Thioesterase"/>
    <property type="match status" value="1"/>
</dbReference>
<keyword evidence="1" id="KW-0808">Transferase</keyword>
<accession>A0A2T6ZQG0</accession>
<reference evidence="2 3" key="1">
    <citation type="submission" date="2017-04" db="EMBL/GenBank/DDBJ databases">
        <title>Draft genome sequence of Tuber borchii Vittad., a whitish edible truffle.</title>
        <authorList>
            <consortium name="DOE Joint Genome Institute"/>
            <person name="Murat C."/>
            <person name="Kuo A."/>
            <person name="Barry K.W."/>
            <person name="Clum A."/>
            <person name="Dockter R.B."/>
            <person name="Fauchery L."/>
            <person name="Iotti M."/>
            <person name="Kohler A."/>
            <person name="Labutti K."/>
            <person name="Lindquist E.A."/>
            <person name="Lipzen A."/>
            <person name="Ohm R.A."/>
            <person name="Wang M."/>
            <person name="Grigoriev I.V."/>
            <person name="Zambonelli A."/>
            <person name="Martin F.M."/>
        </authorList>
    </citation>
    <scope>NUCLEOTIDE SEQUENCE [LARGE SCALE GENOMIC DNA]</scope>
    <source>
        <strain evidence="2 3">Tbo3840</strain>
    </source>
</reference>
<dbReference type="OrthoDB" id="2743768at2759"/>
<dbReference type="GO" id="GO:0016740">
    <property type="term" value="F:transferase activity"/>
    <property type="evidence" value="ECO:0007669"/>
    <property type="project" value="UniProtKB-KW"/>
</dbReference>
<dbReference type="STRING" id="42251.A0A2T6ZQG0"/>
<organism evidence="2 3">
    <name type="scientific">Tuber borchii</name>
    <name type="common">White truffle</name>
    <dbReference type="NCBI Taxonomy" id="42251"/>
    <lineage>
        <taxon>Eukaryota</taxon>
        <taxon>Fungi</taxon>
        <taxon>Dikarya</taxon>
        <taxon>Ascomycota</taxon>
        <taxon>Pezizomycotina</taxon>
        <taxon>Pezizomycetes</taxon>
        <taxon>Pezizales</taxon>
        <taxon>Tuberaceae</taxon>
        <taxon>Tuber</taxon>
    </lineage>
</organism>
<dbReference type="AlphaFoldDB" id="A0A2T6ZQG0"/>
<evidence type="ECO:0000313" key="2">
    <source>
        <dbReference type="EMBL" id="PUU77721.1"/>
    </source>
</evidence>
<proteinExistence type="predicted"/>
<keyword evidence="3" id="KW-1185">Reference proteome</keyword>
<gene>
    <name evidence="2" type="ORF">B9Z19DRAFT_985859</name>
</gene>
<name>A0A2T6ZQG0_TUBBO</name>
<evidence type="ECO:0000256" key="1">
    <source>
        <dbReference type="ARBA" id="ARBA00022679"/>
    </source>
</evidence>
<dbReference type="InterPro" id="IPR050830">
    <property type="entry name" value="Fungal_FAS"/>
</dbReference>
<protein>
    <submittedName>
        <fullName evidence="2">Uncharacterized protein</fullName>
    </submittedName>
</protein>
<dbReference type="PANTHER" id="PTHR10982:SF21">
    <property type="entry name" value="FATTY ACID SYNTHASE SUBUNIT BETA"/>
    <property type="match status" value="1"/>
</dbReference>
<evidence type="ECO:0000313" key="3">
    <source>
        <dbReference type="Proteomes" id="UP000244722"/>
    </source>
</evidence>
<feature type="non-terminal residue" evidence="2">
    <location>
        <position position="1"/>
    </location>
</feature>
<comment type="caution">
    <text evidence="2">The sequence shown here is derived from an EMBL/GenBank/DDBJ whole genome shotgun (WGS) entry which is preliminary data.</text>
</comment>